<protein>
    <submittedName>
        <fullName evidence="4">DUF1510 family protein</fullName>
    </submittedName>
</protein>
<dbReference type="Pfam" id="PF07423">
    <property type="entry name" value="DUF1510"/>
    <property type="match status" value="1"/>
</dbReference>
<feature type="compositionally biased region" description="Basic and acidic residues" evidence="1">
    <location>
        <begin position="52"/>
        <end position="78"/>
    </location>
</feature>
<organism evidence="4 5">
    <name type="scientific">Robertmurraya kyonggiensis</name>
    <dbReference type="NCBI Taxonomy" id="1037680"/>
    <lineage>
        <taxon>Bacteria</taxon>
        <taxon>Bacillati</taxon>
        <taxon>Bacillota</taxon>
        <taxon>Bacilli</taxon>
        <taxon>Bacillales</taxon>
        <taxon>Bacillaceae</taxon>
        <taxon>Robertmurraya</taxon>
    </lineage>
</organism>
<comment type="caution">
    <text evidence="4">The sequence shown here is derived from an EMBL/GenBank/DDBJ whole genome shotgun (WGS) entry which is preliminary data.</text>
</comment>
<feature type="transmembrane region" description="Helical" evidence="2">
    <location>
        <begin position="21"/>
        <end position="43"/>
    </location>
</feature>
<evidence type="ECO:0000313" key="5">
    <source>
        <dbReference type="Proteomes" id="UP000307756"/>
    </source>
</evidence>
<feature type="compositionally biased region" description="Acidic residues" evidence="1">
    <location>
        <begin position="97"/>
        <end position="118"/>
    </location>
</feature>
<accession>A0A4U1DBM6</accession>
<feature type="domain" description="DUF1510" evidence="3">
    <location>
        <begin position="140"/>
        <end position="229"/>
    </location>
</feature>
<dbReference type="EMBL" id="SWBM01000001">
    <property type="protein sequence ID" value="TKC20001.1"/>
    <property type="molecule type" value="Genomic_DNA"/>
</dbReference>
<evidence type="ECO:0000259" key="3">
    <source>
        <dbReference type="Pfam" id="PF07423"/>
    </source>
</evidence>
<evidence type="ECO:0000256" key="1">
    <source>
        <dbReference type="SAM" id="MobiDB-lite"/>
    </source>
</evidence>
<dbReference type="AlphaFoldDB" id="A0A4U1DBM6"/>
<feature type="region of interest" description="Disordered" evidence="1">
    <location>
        <begin position="52"/>
        <end position="134"/>
    </location>
</feature>
<dbReference type="InterPro" id="IPR009988">
    <property type="entry name" value="DUF1510"/>
</dbReference>
<keyword evidence="2" id="KW-1133">Transmembrane helix</keyword>
<dbReference type="OrthoDB" id="2168558at2"/>
<reference evidence="4 5" key="1">
    <citation type="journal article" date="2011" name="J. Microbiol.">
        <title>Bacillus kyonggiensis sp. nov., isolated from soil of a lettuce field.</title>
        <authorList>
            <person name="Dong K."/>
            <person name="Lee S."/>
        </authorList>
    </citation>
    <scope>NUCLEOTIDE SEQUENCE [LARGE SCALE GENOMIC DNA]</scope>
    <source>
        <strain evidence="4 5">NB22</strain>
    </source>
</reference>
<feature type="compositionally biased region" description="Acidic residues" evidence="1">
    <location>
        <begin position="79"/>
        <end position="88"/>
    </location>
</feature>
<dbReference type="Proteomes" id="UP000307756">
    <property type="component" value="Unassembled WGS sequence"/>
</dbReference>
<name>A0A4U1DBM6_9BACI</name>
<gene>
    <name evidence="4" type="ORF">FA727_10835</name>
</gene>
<sequence length="233" mass="25758">MRIDNYGSRYHRRTKKKKTNIILNGLIGVVLLLIIVVSINIFFGGNDDERAEQNVEETKSESSKASDEKQDESSRVTEDEASEEETDTEQSSAVGSDENEEEADEEEADEEEVDENENGGESAEAVVTDGGSAPNVIKTIVNPAWKPVGTVQTGEHHNSYDGVDWDEMVNAISYATGLSEDQMTIQFLGNNGPNKSVGTVYTKGKAEIYRVYIEWVDGQGWKPTRVEQLSSIE</sequence>
<evidence type="ECO:0000313" key="4">
    <source>
        <dbReference type="EMBL" id="TKC20001.1"/>
    </source>
</evidence>
<proteinExistence type="predicted"/>
<keyword evidence="5" id="KW-1185">Reference proteome</keyword>
<evidence type="ECO:0000256" key="2">
    <source>
        <dbReference type="SAM" id="Phobius"/>
    </source>
</evidence>
<keyword evidence="2" id="KW-0812">Transmembrane</keyword>
<keyword evidence="2" id="KW-0472">Membrane</keyword>
<dbReference type="RefSeq" id="WP_136830894.1">
    <property type="nucleotide sequence ID" value="NZ_SWBM01000001.1"/>
</dbReference>